<protein>
    <recommendedName>
        <fullName evidence="2">WW domain-containing protein</fullName>
    </recommendedName>
</protein>
<dbReference type="InterPro" id="IPR001202">
    <property type="entry name" value="WW_dom"/>
</dbReference>
<dbReference type="SUPFAM" id="SSF51045">
    <property type="entry name" value="WW domain"/>
    <property type="match status" value="2"/>
</dbReference>
<accession>A0ABP0QWK5</accession>
<dbReference type="EMBL" id="CAXAMN010025073">
    <property type="protein sequence ID" value="CAK9092458.1"/>
    <property type="molecule type" value="Genomic_DNA"/>
</dbReference>
<proteinExistence type="predicted"/>
<dbReference type="PROSITE" id="PS50020">
    <property type="entry name" value="WW_DOMAIN_2"/>
    <property type="match status" value="2"/>
</dbReference>
<feature type="compositionally biased region" description="Pro residues" evidence="1">
    <location>
        <begin position="102"/>
        <end position="111"/>
    </location>
</feature>
<dbReference type="Proteomes" id="UP001642484">
    <property type="component" value="Unassembled WGS sequence"/>
</dbReference>
<feature type="region of interest" description="Disordered" evidence="1">
    <location>
        <begin position="207"/>
        <end position="250"/>
    </location>
</feature>
<feature type="domain" description="WW" evidence="2">
    <location>
        <begin position="136"/>
        <end position="170"/>
    </location>
</feature>
<keyword evidence="4" id="KW-1185">Reference proteome</keyword>
<feature type="domain" description="WW" evidence="2">
    <location>
        <begin position="169"/>
        <end position="202"/>
    </location>
</feature>
<gene>
    <name evidence="3" type="ORF">CCMP2556_LOCUS44268</name>
</gene>
<evidence type="ECO:0000259" key="2">
    <source>
        <dbReference type="PROSITE" id="PS50020"/>
    </source>
</evidence>
<evidence type="ECO:0000256" key="1">
    <source>
        <dbReference type="SAM" id="MobiDB-lite"/>
    </source>
</evidence>
<dbReference type="PROSITE" id="PS01159">
    <property type="entry name" value="WW_DOMAIN_1"/>
    <property type="match status" value="1"/>
</dbReference>
<feature type="compositionally biased region" description="Basic and acidic residues" evidence="1">
    <location>
        <begin position="40"/>
        <end position="59"/>
    </location>
</feature>
<dbReference type="Gene3D" id="2.20.70.10">
    <property type="match status" value="1"/>
</dbReference>
<feature type="compositionally biased region" description="Low complexity" evidence="1">
    <location>
        <begin position="212"/>
        <end position="226"/>
    </location>
</feature>
<evidence type="ECO:0000313" key="3">
    <source>
        <dbReference type="EMBL" id="CAK9092458.1"/>
    </source>
</evidence>
<dbReference type="InterPro" id="IPR036020">
    <property type="entry name" value="WW_dom_sf"/>
</dbReference>
<reference evidence="3 4" key="1">
    <citation type="submission" date="2024-02" db="EMBL/GenBank/DDBJ databases">
        <authorList>
            <person name="Chen Y."/>
            <person name="Shah S."/>
            <person name="Dougan E. K."/>
            <person name="Thang M."/>
            <person name="Chan C."/>
        </authorList>
    </citation>
    <scope>NUCLEOTIDE SEQUENCE [LARGE SCALE GENOMIC DNA]</scope>
</reference>
<feature type="compositionally biased region" description="Basic and acidic residues" evidence="1">
    <location>
        <begin position="241"/>
        <end position="250"/>
    </location>
</feature>
<sequence length="250" mass="27820">MVRNSESELGSLFSKMFLPPKGQAPPATKGKPVPKPLVSRVKDTCVKEDEETDVPRDDALSSTSGEVSLPVAEKAPTPRPPRQPPRRLHGSVKDLIGSRTPNEPPAVPAGPPMRLKVPAGLDAWQSRKRKAPEPPAGPPEVWERVIDTQRNAVYFYEHRTRRSSWDTPPQLLGWWERLREQTGLEFFWNSVSQNTVWHLPLQEGTQTQTGSLALGPPTPALALPAPDFDKDRGSPWLEDALDPKDEMAER</sequence>
<organism evidence="3 4">
    <name type="scientific">Durusdinium trenchii</name>
    <dbReference type="NCBI Taxonomy" id="1381693"/>
    <lineage>
        <taxon>Eukaryota</taxon>
        <taxon>Sar</taxon>
        <taxon>Alveolata</taxon>
        <taxon>Dinophyceae</taxon>
        <taxon>Suessiales</taxon>
        <taxon>Symbiodiniaceae</taxon>
        <taxon>Durusdinium</taxon>
    </lineage>
</organism>
<dbReference type="Pfam" id="PF00397">
    <property type="entry name" value="WW"/>
    <property type="match status" value="1"/>
</dbReference>
<feature type="region of interest" description="Disordered" evidence="1">
    <location>
        <begin position="1"/>
        <end position="116"/>
    </location>
</feature>
<evidence type="ECO:0000313" key="4">
    <source>
        <dbReference type="Proteomes" id="UP001642484"/>
    </source>
</evidence>
<name>A0ABP0QWK5_9DINO</name>
<dbReference type="SMART" id="SM00456">
    <property type="entry name" value="WW"/>
    <property type="match status" value="2"/>
</dbReference>
<comment type="caution">
    <text evidence="3">The sequence shown here is derived from an EMBL/GenBank/DDBJ whole genome shotgun (WGS) entry which is preliminary data.</text>
</comment>